<accession>A0AAN9TCK4</accession>
<comment type="caution">
    <text evidence="1">The sequence shown here is derived from an EMBL/GenBank/DDBJ whole genome shotgun (WGS) entry which is preliminary data.</text>
</comment>
<evidence type="ECO:0000313" key="1">
    <source>
        <dbReference type="EMBL" id="KAK7582778.1"/>
    </source>
</evidence>
<dbReference type="Proteomes" id="UP001367676">
    <property type="component" value="Unassembled WGS sequence"/>
</dbReference>
<evidence type="ECO:0000313" key="2">
    <source>
        <dbReference type="Proteomes" id="UP001367676"/>
    </source>
</evidence>
<dbReference type="EMBL" id="JBBCAQ010000033">
    <property type="protein sequence ID" value="KAK7582778.1"/>
    <property type="molecule type" value="Genomic_DNA"/>
</dbReference>
<name>A0AAN9TCK4_9HEMI</name>
<reference evidence="1 2" key="1">
    <citation type="submission" date="2024-03" db="EMBL/GenBank/DDBJ databases">
        <title>Adaptation during the transition from Ophiocordyceps entomopathogen to insect associate is accompanied by gene loss and intensified selection.</title>
        <authorList>
            <person name="Ward C.M."/>
            <person name="Onetto C.A."/>
            <person name="Borneman A.R."/>
        </authorList>
    </citation>
    <scope>NUCLEOTIDE SEQUENCE [LARGE SCALE GENOMIC DNA]</scope>
    <source>
        <strain evidence="1">AWRI1</strain>
        <tissue evidence="1">Single Adult Female</tissue>
    </source>
</reference>
<protein>
    <submittedName>
        <fullName evidence="1">Uncharacterized protein</fullName>
    </submittedName>
</protein>
<proteinExistence type="predicted"/>
<gene>
    <name evidence="1" type="ORF">V9T40_014223</name>
</gene>
<dbReference type="AlphaFoldDB" id="A0AAN9TCK4"/>
<organism evidence="1 2">
    <name type="scientific">Parthenolecanium corni</name>
    <dbReference type="NCBI Taxonomy" id="536013"/>
    <lineage>
        <taxon>Eukaryota</taxon>
        <taxon>Metazoa</taxon>
        <taxon>Ecdysozoa</taxon>
        <taxon>Arthropoda</taxon>
        <taxon>Hexapoda</taxon>
        <taxon>Insecta</taxon>
        <taxon>Pterygota</taxon>
        <taxon>Neoptera</taxon>
        <taxon>Paraneoptera</taxon>
        <taxon>Hemiptera</taxon>
        <taxon>Sternorrhyncha</taxon>
        <taxon>Coccoidea</taxon>
        <taxon>Coccidae</taxon>
        <taxon>Parthenolecanium</taxon>
    </lineage>
</organism>
<keyword evidence="2" id="KW-1185">Reference proteome</keyword>
<sequence>MKTLPVARVDCLLIIPIVKDGWKDGMCRYENTEGEGEGEGEGEMPKPKYYLPALAKRSGYTADCCESTIGVGADFIMEYACTVVQLRTIAAINRLEIIAKNHRFVSASREASSSSPSAAAPLAEPFRQTALLAAQFSDLPGQFGFPHYGLWNAISKF</sequence>